<feature type="compositionally biased region" description="Basic and acidic residues" evidence="1">
    <location>
        <begin position="1"/>
        <end position="10"/>
    </location>
</feature>
<gene>
    <name evidence="2" type="ORF">EVJ58_g7846</name>
</gene>
<name>A0A4Y9Y3V6_9APHY</name>
<feature type="compositionally biased region" description="Polar residues" evidence="1">
    <location>
        <begin position="25"/>
        <end position="46"/>
    </location>
</feature>
<reference evidence="2 3" key="1">
    <citation type="submission" date="2019-01" db="EMBL/GenBank/DDBJ databases">
        <title>Genome sequencing of the rare red list fungi Fomitopsis rosea.</title>
        <authorList>
            <person name="Buettner E."/>
            <person name="Kellner H."/>
        </authorList>
    </citation>
    <scope>NUCLEOTIDE SEQUENCE [LARGE SCALE GENOMIC DNA]</scope>
    <source>
        <strain evidence="2 3">DSM 105464</strain>
    </source>
</reference>
<dbReference type="Proteomes" id="UP000298390">
    <property type="component" value="Unassembled WGS sequence"/>
</dbReference>
<dbReference type="STRING" id="34475.A0A4Y9Y3V6"/>
<evidence type="ECO:0000256" key="1">
    <source>
        <dbReference type="SAM" id="MobiDB-lite"/>
    </source>
</evidence>
<dbReference type="EMBL" id="SEKV01000533">
    <property type="protein sequence ID" value="TFY56101.1"/>
    <property type="molecule type" value="Genomic_DNA"/>
</dbReference>
<organism evidence="2 3">
    <name type="scientific">Rhodofomes roseus</name>
    <dbReference type="NCBI Taxonomy" id="34475"/>
    <lineage>
        <taxon>Eukaryota</taxon>
        <taxon>Fungi</taxon>
        <taxon>Dikarya</taxon>
        <taxon>Basidiomycota</taxon>
        <taxon>Agaricomycotina</taxon>
        <taxon>Agaricomycetes</taxon>
        <taxon>Polyporales</taxon>
        <taxon>Rhodofomes</taxon>
    </lineage>
</organism>
<dbReference type="AlphaFoldDB" id="A0A4Y9Y3V6"/>
<sequence>MVKDTADSRKARAKAQASSSIPKAVNSTSHLPSLAQGNASEYGSTSDKTEHVRQAFLALGAPAVSADEMRRLCKGPLADALLFMAEHLRGRAEVNLARQAIQQAREAGPSNRGSDGQQTEFIKVKHATARLNGANNDFKEAETQLNSRLESILKSQREVDRLQVALDNKRKVLLLLQILDRKETLRSSRFKEVDRLMDQHRRVEARQLSCFLSVMYSVFIVTFSQIDEACIPAKATSEVKQKWPTKHIRAEYTQDVLAALQAYHIRLARSSASSGNHRHGAEAQRNASEARLRAALEGHCDEDIIEECQEVAQNRAVQNNRYKSPLPPSQPSDMIDGTLMDGMHARILSAFDELTEPELLRSLQEEVRALEGYVDVFRGSIMQADAQVPHEHLMDEGKSWRQTLQDVRADIERTHSTDSFLRFTTLLDSSALHDLRQAAKVEESIGESQSMPSIRGGPNIFANTHTGSAHLSATYQANQAQVNNRNSTLLARKLEKAKIGDELGRQIETLIAEKDIVAAMSGSSK</sequence>
<evidence type="ECO:0000313" key="2">
    <source>
        <dbReference type="EMBL" id="TFY56101.1"/>
    </source>
</evidence>
<comment type="caution">
    <text evidence="2">The sequence shown here is derived from an EMBL/GenBank/DDBJ whole genome shotgun (WGS) entry which is preliminary data.</text>
</comment>
<protein>
    <submittedName>
        <fullName evidence="2">Uncharacterized protein</fullName>
    </submittedName>
</protein>
<feature type="region of interest" description="Disordered" evidence="1">
    <location>
        <begin position="1"/>
        <end position="47"/>
    </location>
</feature>
<proteinExistence type="predicted"/>
<accession>A0A4Y9Y3V6</accession>
<evidence type="ECO:0000313" key="3">
    <source>
        <dbReference type="Proteomes" id="UP000298390"/>
    </source>
</evidence>